<evidence type="ECO:0000313" key="8">
    <source>
        <dbReference type="Proteomes" id="UP001055111"/>
    </source>
</evidence>
<evidence type="ECO:0000256" key="4">
    <source>
        <dbReference type="ARBA" id="ARBA00023136"/>
    </source>
</evidence>
<feature type="transmembrane region" description="Helical" evidence="5">
    <location>
        <begin position="88"/>
        <end position="108"/>
    </location>
</feature>
<evidence type="ECO:0000259" key="6">
    <source>
        <dbReference type="Pfam" id="PF00892"/>
    </source>
</evidence>
<dbReference type="InterPro" id="IPR050638">
    <property type="entry name" value="AA-Vitamin_Transporters"/>
</dbReference>
<feature type="transmembrane region" description="Helical" evidence="5">
    <location>
        <begin position="167"/>
        <end position="188"/>
    </location>
</feature>
<dbReference type="PANTHER" id="PTHR32322:SF9">
    <property type="entry name" value="AMINO-ACID METABOLITE EFFLUX PUMP-RELATED"/>
    <property type="match status" value="1"/>
</dbReference>
<comment type="subcellular location">
    <subcellularLocation>
        <location evidence="1">Membrane</location>
        <topology evidence="1">Multi-pass membrane protein</topology>
    </subcellularLocation>
</comment>
<feature type="transmembrane region" description="Helical" evidence="5">
    <location>
        <begin position="115"/>
        <end position="134"/>
    </location>
</feature>
<dbReference type="AlphaFoldDB" id="A0AA37I783"/>
<proteinExistence type="predicted"/>
<name>A0AA37I783_9BURK</name>
<dbReference type="GO" id="GO:0016020">
    <property type="term" value="C:membrane"/>
    <property type="evidence" value="ECO:0007669"/>
    <property type="project" value="UniProtKB-SubCell"/>
</dbReference>
<gene>
    <name evidence="7" type="ORF">CBA19CS42_07845</name>
</gene>
<evidence type="ECO:0000313" key="7">
    <source>
        <dbReference type="EMBL" id="GJH24407.1"/>
    </source>
</evidence>
<keyword evidence="3 5" id="KW-1133">Transmembrane helix</keyword>
<feature type="transmembrane region" description="Helical" evidence="5">
    <location>
        <begin position="58"/>
        <end position="76"/>
    </location>
</feature>
<feature type="domain" description="EamA" evidence="6">
    <location>
        <begin position="6"/>
        <end position="131"/>
    </location>
</feature>
<dbReference type="EMBL" id="BPUS01000002">
    <property type="protein sequence ID" value="GJH24407.1"/>
    <property type="molecule type" value="Genomic_DNA"/>
</dbReference>
<keyword evidence="4 5" id="KW-0472">Membrane</keyword>
<protein>
    <submittedName>
        <fullName evidence="7">Amino acid metabolite efflux pump</fullName>
    </submittedName>
</protein>
<sequence length="301" mass="33104">MEKKHLALALLVTFIWGINFPITKIGLNSIDPFVLTGLRFMLAAIPLVFLIRRPSVHFGYVAAYGLIFGVGMWGAINYGIAAGVAPGIASLIIQLSAFFTMFWGALLFRETLRPAQWIGAVVVLFGLCGIFVAQKGAHQVLGIALIVLSAIAWSVGNVIIKKSGVKEIFSFMVWASLFPPLPLLLGTWLMQGERPFLMSWQNMDERAFFSLLFQVYLATHFSYWGWNSLMKLYPVSTVAPLSLMIPVFGIATSILLVGEQLHPVEMVSIVVVIVGLAIGIYRRSNTPGLTRPTPTTAFKAR</sequence>
<dbReference type="Proteomes" id="UP001055111">
    <property type="component" value="Unassembled WGS sequence"/>
</dbReference>
<feature type="transmembrane region" description="Helical" evidence="5">
    <location>
        <begin position="140"/>
        <end position="160"/>
    </location>
</feature>
<evidence type="ECO:0000256" key="1">
    <source>
        <dbReference type="ARBA" id="ARBA00004141"/>
    </source>
</evidence>
<dbReference type="InterPro" id="IPR000620">
    <property type="entry name" value="EamA_dom"/>
</dbReference>
<comment type="caution">
    <text evidence="7">The sequence shown here is derived from an EMBL/GenBank/DDBJ whole genome shotgun (WGS) entry which is preliminary data.</text>
</comment>
<dbReference type="Pfam" id="PF00892">
    <property type="entry name" value="EamA"/>
    <property type="match status" value="2"/>
</dbReference>
<dbReference type="InterPro" id="IPR037185">
    <property type="entry name" value="EmrE-like"/>
</dbReference>
<feature type="transmembrane region" description="Helical" evidence="5">
    <location>
        <begin position="208"/>
        <end position="226"/>
    </location>
</feature>
<organism evidence="7 8">
    <name type="scientific">Caballeronia novacaledonica</name>
    <dbReference type="NCBI Taxonomy" id="1544861"/>
    <lineage>
        <taxon>Bacteria</taxon>
        <taxon>Pseudomonadati</taxon>
        <taxon>Pseudomonadota</taxon>
        <taxon>Betaproteobacteria</taxon>
        <taxon>Burkholderiales</taxon>
        <taxon>Burkholderiaceae</taxon>
        <taxon>Caballeronia</taxon>
    </lineage>
</organism>
<dbReference type="SUPFAM" id="SSF103481">
    <property type="entry name" value="Multidrug resistance efflux transporter EmrE"/>
    <property type="match status" value="2"/>
</dbReference>
<feature type="transmembrane region" description="Helical" evidence="5">
    <location>
        <begin position="264"/>
        <end position="281"/>
    </location>
</feature>
<evidence type="ECO:0000256" key="5">
    <source>
        <dbReference type="SAM" id="Phobius"/>
    </source>
</evidence>
<evidence type="ECO:0000256" key="3">
    <source>
        <dbReference type="ARBA" id="ARBA00022989"/>
    </source>
</evidence>
<feature type="domain" description="EamA" evidence="6">
    <location>
        <begin position="141"/>
        <end position="278"/>
    </location>
</feature>
<dbReference type="RefSeq" id="WP_238210816.1">
    <property type="nucleotide sequence ID" value="NZ_BPUS01000002.1"/>
</dbReference>
<accession>A0AA37I783</accession>
<dbReference type="PANTHER" id="PTHR32322">
    <property type="entry name" value="INNER MEMBRANE TRANSPORTER"/>
    <property type="match status" value="1"/>
</dbReference>
<feature type="transmembrane region" description="Helical" evidence="5">
    <location>
        <begin position="238"/>
        <end position="258"/>
    </location>
</feature>
<keyword evidence="2 5" id="KW-0812">Transmembrane</keyword>
<feature type="transmembrane region" description="Helical" evidence="5">
    <location>
        <begin position="33"/>
        <end position="51"/>
    </location>
</feature>
<evidence type="ECO:0000256" key="2">
    <source>
        <dbReference type="ARBA" id="ARBA00022692"/>
    </source>
</evidence>
<reference evidence="7" key="1">
    <citation type="submission" date="2022-09" db="EMBL/GenBank/DDBJ databases">
        <title>Isolation and characterization of 3-chlorobenzoate degrading bacteria from soils in Shizuoka.</title>
        <authorList>
            <person name="Ifat A."/>
            <person name="Ogawa N."/>
            <person name="Kimbara K."/>
            <person name="Moriuchi R."/>
            <person name="Dohra H."/>
            <person name="Shintani M."/>
        </authorList>
    </citation>
    <scope>NUCLEOTIDE SEQUENCE</scope>
    <source>
        <strain evidence="7">19CS4-2</strain>
    </source>
</reference>